<dbReference type="OrthoDB" id="17527at10239"/>
<dbReference type="RefSeq" id="YP_009230212.1">
    <property type="nucleotide sequence ID" value="NC_029314.1"/>
</dbReference>
<dbReference type="GeneID" id="26887622"/>
<dbReference type="KEGG" id="vg:26887622"/>
<dbReference type="Proteomes" id="UP000202190">
    <property type="component" value="Segment"/>
</dbReference>
<protein>
    <submittedName>
        <fullName evidence="1">Uncharacterized protein</fullName>
    </submittedName>
</protein>
<keyword evidence="2" id="KW-1185">Reference proteome</keyword>
<reference evidence="1 2" key="1">
    <citation type="journal article" date="2015" name="Environ. Microbiol.">
        <title>Novel viral genomes identified from six metagenomes reveal wide distribution of archaeal viruses and high viral diversity in terrestrial hot springs.</title>
        <authorList>
            <person name="Gudbergsdottir S.R."/>
            <person name="Menzel P."/>
            <person name="Krogh A."/>
            <person name="Young M."/>
            <person name="Peng X."/>
        </authorList>
    </citation>
    <scope>NUCLEOTIDE SEQUENCE [LARGE SCALE GENOMIC DNA]</scope>
    <source>
        <strain evidence="1 2">ARV2</strain>
    </source>
</reference>
<dbReference type="EMBL" id="KP282675">
    <property type="protein sequence ID" value="ALG96871.1"/>
    <property type="molecule type" value="Genomic_DNA"/>
</dbReference>
<proteinExistence type="predicted"/>
<name>A0A0N9P6K3_9VIRU</name>
<accession>A0A0N9P6K3</accession>
<evidence type="ECO:0000313" key="2">
    <source>
        <dbReference type="Proteomes" id="UP000202190"/>
    </source>
</evidence>
<evidence type="ECO:0000313" key="1">
    <source>
        <dbReference type="EMBL" id="ALG96871.1"/>
    </source>
</evidence>
<sequence>MSDTQVNQNPSLIYPGPIFQLRTSWVYKIIIDDQKYAIDCRQYVSHSGLTTEGCYQIELNKYRQIKLRQVRGLWIEIAKKMEVDSDFKFTRENLILPHVFLRAYEDFLQYLMPYKKYLVKFNNYGFTVYIAKKAPELKPKSPTITQGKLEIYKMEEVPSTIEFVPWQLNFYGHYAVGDVNLKFAKDGILVKVDDELTIRALGYNPISLGPGIYLLVHPPEKSRD</sequence>
<organism evidence="1 2">
    <name type="scientific">Acidianus rod-shaped virus 2</name>
    <dbReference type="NCBI Taxonomy" id="1732175"/>
    <lineage>
        <taxon>Viruses</taxon>
        <taxon>Adnaviria</taxon>
        <taxon>Zilligvirae</taxon>
        <taxon>Taleaviricota</taxon>
        <taxon>Tokiviricetes</taxon>
        <taxon>Ligamenvirales</taxon>
        <taxon>Rudiviridae</taxon>
        <taxon>Hoswirudivirus</taxon>
        <taxon>Hoswirudivirus pozzuoliense</taxon>
        <taxon>Hoswirudivirus ARV2</taxon>
    </lineage>
</organism>